<accession>A0A8K0RAU5</accession>
<evidence type="ECO:0000313" key="2">
    <source>
        <dbReference type="EMBL" id="KAH7088781.1"/>
    </source>
</evidence>
<dbReference type="EMBL" id="JAGMVJ010000007">
    <property type="protein sequence ID" value="KAH7088781.1"/>
    <property type="molecule type" value="Genomic_DNA"/>
</dbReference>
<name>A0A8K0RAU5_9PLEO</name>
<gene>
    <name evidence="2" type="ORF">FB567DRAFT_590902</name>
</gene>
<proteinExistence type="predicted"/>
<dbReference type="AlphaFoldDB" id="A0A8K0RAU5"/>
<evidence type="ECO:0000256" key="1">
    <source>
        <dbReference type="SAM" id="MobiDB-lite"/>
    </source>
</evidence>
<comment type="caution">
    <text evidence="2">The sequence shown here is derived from an EMBL/GenBank/DDBJ whole genome shotgun (WGS) entry which is preliminary data.</text>
</comment>
<keyword evidence="3" id="KW-1185">Reference proteome</keyword>
<sequence>MSALTMPATRTSPLERRYDVASFYRVAQRDIGDNFAKVPDCSVVSWIDVREEVDQAEFHPWALPLGLMRKTGSNDYKVLVAYMKCSSEIIVCIRGPHPRETSRSELQSAMLNAPFIFTSDTGDRSRNLKLKALCRYYFLDAGHCSEIVDKDGTMMTSFKHVCSMIARAICGIDDAHQAKRRVAKALKKNRMETEAQQTEEYRMTGEIQTGAADGDAISAEALLDKFLANEDDDDGAVSIPLPSGRKWSGDDHPADRKDKRLEIEHEAWHYLTLNIMEELTDL</sequence>
<dbReference type="Proteomes" id="UP000813461">
    <property type="component" value="Unassembled WGS sequence"/>
</dbReference>
<feature type="region of interest" description="Disordered" evidence="1">
    <location>
        <begin position="234"/>
        <end position="255"/>
    </location>
</feature>
<reference evidence="2" key="1">
    <citation type="journal article" date="2021" name="Nat. Commun.">
        <title>Genetic determinants of endophytism in the Arabidopsis root mycobiome.</title>
        <authorList>
            <person name="Mesny F."/>
            <person name="Miyauchi S."/>
            <person name="Thiergart T."/>
            <person name="Pickel B."/>
            <person name="Atanasova L."/>
            <person name="Karlsson M."/>
            <person name="Huettel B."/>
            <person name="Barry K.W."/>
            <person name="Haridas S."/>
            <person name="Chen C."/>
            <person name="Bauer D."/>
            <person name="Andreopoulos W."/>
            <person name="Pangilinan J."/>
            <person name="LaButti K."/>
            <person name="Riley R."/>
            <person name="Lipzen A."/>
            <person name="Clum A."/>
            <person name="Drula E."/>
            <person name="Henrissat B."/>
            <person name="Kohler A."/>
            <person name="Grigoriev I.V."/>
            <person name="Martin F.M."/>
            <person name="Hacquard S."/>
        </authorList>
    </citation>
    <scope>NUCLEOTIDE SEQUENCE</scope>
    <source>
        <strain evidence="2">MPI-SDFR-AT-0120</strain>
    </source>
</reference>
<evidence type="ECO:0000313" key="3">
    <source>
        <dbReference type="Proteomes" id="UP000813461"/>
    </source>
</evidence>
<organism evidence="2 3">
    <name type="scientific">Paraphoma chrysanthemicola</name>
    <dbReference type="NCBI Taxonomy" id="798071"/>
    <lineage>
        <taxon>Eukaryota</taxon>
        <taxon>Fungi</taxon>
        <taxon>Dikarya</taxon>
        <taxon>Ascomycota</taxon>
        <taxon>Pezizomycotina</taxon>
        <taxon>Dothideomycetes</taxon>
        <taxon>Pleosporomycetidae</taxon>
        <taxon>Pleosporales</taxon>
        <taxon>Pleosporineae</taxon>
        <taxon>Phaeosphaeriaceae</taxon>
        <taxon>Paraphoma</taxon>
    </lineage>
</organism>
<protein>
    <submittedName>
        <fullName evidence="2">Uncharacterized protein</fullName>
    </submittedName>
</protein>